<dbReference type="EMBL" id="JH972232">
    <property type="protein sequence ID" value="EKM73681.1"/>
    <property type="molecule type" value="Genomic_DNA"/>
</dbReference>
<sequence>MNEQEKSYGTSKYKKLVTQNRAKGLAERTWFGGTHQPPLTGAVPRDQFYSISFGSGEATGSTEPSSKHDHQRSSEGFGSSEPVLWMLAVELVLRDHA</sequence>
<dbReference type="GeneID" id="18828212"/>
<dbReference type="KEGG" id="abp:AGABI1DRAFT134276"/>
<feature type="region of interest" description="Disordered" evidence="1">
    <location>
        <begin position="52"/>
        <end position="78"/>
    </location>
</feature>
<dbReference type="RefSeq" id="XP_007335680.1">
    <property type="nucleotide sequence ID" value="XM_007335618.1"/>
</dbReference>
<protein>
    <submittedName>
        <fullName evidence="2">Uncharacterized protein</fullName>
    </submittedName>
</protein>
<dbReference type="Proteomes" id="UP000008493">
    <property type="component" value="Unassembled WGS sequence"/>
</dbReference>
<proteinExistence type="predicted"/>
<dbReference type="AlphaFoldDB" id="K5WEL3"/>
<reference evidence="3" key="1">
    <citation type="journal article" date="2012" name="Proc. Natl. Acad. Sci. U.S.A.">
        <title>Genome sequence of the button mushroom Agaricus bisporus reveals mechanisms governing adaptation to a humic-rich ecological niche.</title>
        <authorList>
            <person name="Morin E."/>
            <person name="Kohler A."/>
            <person name="Baker A.R."/>
            <person name="Foulongne-Oriol M."/>
            <person name="Lombard V."/>
            <person name="Nagy L.G."/>
            <person name="Ohm R.A."/>
            <person name="Patyshakuliyeva A."/>
            <person name="Brun A."/>
            <person name="Aerts A.L."/>
            <person name="Bailey A.M."/>
            <person name="Billette C."/>
            <person name="Coutinho P.M."/>
            <person name="Deakin G."/>
            <person name="Doddapaneni H."/>
            <person name="Floudas D."/>
            <person name="Grimwood J."/>
            <person name="Hilden K."/>
            <person name="Kuees U."/>
            <person name="LaButti K.M."/>
            <person name="Lapidus A."/>
            <person name="Lindquist E.A."/>
            <person name="Lucas S.M."/>
            <person name="Murat C."/>
            <person name="Riley R.W."/>
            <person name="Salamov A.A."/>
            <person name="Schmutz J."/>
            <person name="Subramanian V."/>
            <person name="Woesten H.A.B."/>
            <person name="Xu J."/>
            <person name="Eastwood D.C."/>
            <person name="Foster G.D."/>
            <person name="Sonnenberg A.S."/>
            <person name="Cullen D."/>
            <person name="de Vries R.P."/>
            <person name="Lundell T."/>
            <person name="Hibbett D.S."/>
            <person name="Henrissat B."/>
            <person name="Burton K.S."/>
            <person name="Kerrigan R.W."/>
            <person name="Challen M.P."/>
            <person name="Grigoriev I.V."/>
            <person name="Martin F."/>
        </authorList>
    </citation>
    <scope>NUCLEOTIDE SEQUENCE [LARGE SCALE GENOMIC DNA]</scope>
    <source>
        <strain evidence="3">JB137-S8 / ATCC MYA-4627 / FGSC 10392</strain>
    </source>
</reference>
<name>K5WEL3_AGABU</name>
<feature type="compositionally biased region" description="Polar residues" evidence="1">
    <location>
        <begin position="52"/>
        <end position="64"/>
    </location>
</feature>
<dbReference type="HOGENOM" id="CLU_2346176_0_0_1"/>
<organism evidence="2 3">
    <name type="scientific">Agaricus bisporus var. burnettii (strain JB137-S8 / ATCC MYA-4627 / FGSC 10392)</name>
    <name type="common">White button mushroom</name>
    <dbReference type="NCBI Taxonomy" id="597362"/>
    <lineage>
        <taxon>Eukaryota</taxon>
        <taxon>Fungi</taxon>
        <taxon>Dikarya</taxon>
        <taxon>Basidiomycota</taxon>
        <taxon>Agaricomycotina</taxon>
        <taxon>Agaricomycetes</taxon>
        <taxon>Agaricomycetidae</taxon>
        <taxon>Agaricales</taxon>
        <taxon>Agaricineae</taxon>
        <taxon>Agaricaceae</taxon>
        <taxon>Agaricus</taxon>
    </lineage>
</organism>
<dbReference type="InParanoid" id="K5WEL3"/>
<evidence type="ECO:0000313" key="2">
    <source>
        <dbReference type="EMBL" id="EKM73681.1"/>
    </source>
</evidence>
<accession>K5WEL3</accession>
<evidence type="ECO:0000313" key="3">
    <source>
        <dbReference type="Proteomes" id="UP000008493"/>
    </source>
</evidence>
<gene>
    <name evidence="2" type="ORF">AGABI1DRAFT_134276</name>
</gene>
<evidence type="ECO:0000256" key="1">
    <source>
        <dbReference type="SAM" id="MobiDB-lite"/>
    </source>
</evidence>
<keyword evidence="3" id="KW-1185">Reference proteome</keyword>